<feature type="transmembrane region" description="Helical" evidence="5">
    <location>
        <begin position="313"/>
        <end position="337"/>
    </location>
</feature>
<feature type="transmembrane region" description="Helical" evidence="5">
    <location>
        <begin position="230"/>
        <end position="249"/>
    </location>
</feature>
<evidence type="ECO:0000256" key="4">
    <source>
        <dbReference type="ARBA" id="ARBA00023136"/>
    </source>
</evidence>
<dbReference type="HAMAP" id="MF_00445">
    <property type="entry name" value="NDH1_NuoN_1"/>
    <property type="match status" value="1"/>
</dbReference>
<feature type="transmembrane region" description="Helical" evidence="5">
    <location>
        <begin position="358"/>
        <end position="375"/>
    </location>
</feature>
<feature type="transmembrane region" description="Helical" evidence="5">
    <location>
        <begin position="261"/>
        <end position="280"/>
    </location>
</feature>
<comment type="subcellular location">
    <subcellularLocation>
        <location evidence="1">Membrane</location>
        <topology evidence="1">Multi-pass membrane protein</topology>
    </subcellularLocation>
</comment>
<dbReference type="AlphaFoldDB" id="H5SI48"/>
<feature type="transmembrane region" description="Helical" evidence="5">
    <location>
        <begin position="124"/>
        <end position="144"/>
    </location>
</feature>
<feature type="transmembrane region" description="Helical" evidence="5">
    <location>
        <begin position="35"/>
        <end position="53"/>
    </location>
</feature>
<dbReference type="InterPro" id="IPR001750">
    <property type="entry name" value="ND/Mrp_TM"/>
</dbReference>
<sequence>MNLDLRPLFPELTVVAAALVVLVGDVFVRAPRARMAWLVVGVLAVSAAAAPVWRSGEAAFGTLYARDALGNALQAVALAVAGVGLLLARDYLVRTGLDRGEYYALVLLSTVGAMLMVASQDLLFLFVALETLSLPLYVLAGFARDSHRSQEASLKYFLLGSFASALLLYGVALVYGVTGGTALSRLAQADASFPLLVGLGLLVVGLGFKAAVVPFHAWAPDVYEGAPVPAVAFMSVVAKVGAVGALLRILPVTVPHLLSAWQPLVAALSAATMLVGNLAALRQTNLKRMLAYSSIAHAGYLLIGVAAGTDAGVWSAVYYLAVYGAMNLGAFGVLTFLERAGVEADEVEDLRGLADRSPAAAAAFAVFMASLTGLPPTAGFVGKFYLFTAALEAGLLWLALVAVATSVVSVAYYLRAAYVAYLGPARAGVRVRRAPWAGVGLGLSAAATLLFGVLPGPLTSWAQRVAALLR</sequence>
<evidence type="ECO:0000313" key="7">
    <source>
        <dbReference type="EMBL" id="BAL55834.1"/>
    </source>
</evidence>
<dbReference type="Pfam" id="PF00361">
    <property type="entry name" value="Proton_antipo_M"/>
    <property type="match status" value="1"/>
</dbReference>
<feature type="transmembrane region" description="Helical" evidence="5">
    <location>
        <begin position="100"/>
        <end position="118"/>
    </location>
</feature>
<keyword evidence="3 5" id="KW-1133">Transmembrane helix</keyword>
<dbReference type="GO" id="GO:0042773">
    <property type="term" value="P:ATP synthesis coupled electron transport"/>
    <property type="evidence" value="ECO:0007669"/>
    <property type="project" value="InterPro"/>
</dbReference>
<organism evidence="7">
    <name type="scientific">uncultured prokaryote</name>
    <dbReference type="NCBI Taxonomy" id="198431"/>
    <lineage>
        <taxon>unclassified sequences</taxon>
        <taxon>environmental samples</taxon>
    </lineage>
</organism>
<feature type="transmembrane region" description="Helical" evidence="5">
    <location>
        <begin position="395"/>
        <end position="414"/>
    </location>
</feature>
<evidence type="ECO:0000259" key="6">
    <source>
        <dbReference type="Pfam" id="PF00361"/>
    </source>
</evidence>
<feature type="transmembrane region" description="Helical" evidence="5">
    <location>
        <begin position="12"/>
        <end position="28"/>
    </location>
</feature>
<feature type="domain" description="NADH:quinone oxidoreductase/Mrp antiporter transmembrane" evidence="6">
    <location>
        <begin position="119"/>
        <end position="408"/>
    </location>
</feature>
<dbReference type="GO" id="GO:0008137">
    <property type="term" value="F:NADH dehydrogenase (ubiquinone) activity"/>
    <property type="evidence" value="ECO:0007669"/>
    <property type="project" value="InterPro"/>
</dbReference>
<dbReference type="InterPro" id="IPR010096">
    <property type="entry name" value="NADH-Q_OxRdtase_suN/2"/>
</dbReference>
<accession>H5SI48</accession>
<dbReference type="GO" id="GO:0016020">
    <property type="term" value="C:membrane"/>
    <property type="evidence" value="ECO:0007669"/>
    <property type="project" value="UniProtKB-SubCell"/>
</dbReference>
<evidence type="ECO:0000256" key="1">
    <source>
        <dbReference type="ARBA" id="ARBA00004141"/>
    </source>
</evidence>
<feature type="transmembrane region" description="Helical" evidence="5">
    <location>
        <begin position="156"/>
        <end position="175"/>
    </location>
</feature>
<gene>
    <name evidence="7" type="ORF">HGMM_F31F10C24</name>
</gene>
<feature type="transmembrane region" description="Helical" evidence="5">
    <location>
        <begin position="434"/>
        <end position="454"/>
    </location>
</feature>
<evidence type="ECO:0000256" key="3">
    <source>
        <dbReference type="ARBA" id="ARBA00022989"/>
    </source>
</evidence>
<proteinExistence type="inferred from homology"/>
<evidence type="ECO:0000256" key="2">
    <source>
        <dbReference type="ARBA" id="ARBA00022692"/>
    </source>
</evidence>
<name>H5SI48_9ZZZZ</name>
<reference evidence="7" key="1">
    <citation type="journal article" date="2005" name="Environ. Microbiol.">
        <title>Genetic and functional properties of uncultivated thermophilic crenarchaeotes from a subsurface gold mine as revealed by analysis of genome fragments.</title>
        <authorList>
            <person name="Nunoura T."/>
            <person name="Hirayama H."/>
            <person name="Takami H."/>
            <person name="Oida H."/>
            <person name="Nishi S."/>
            <person name="Shimamura S."/>
            <person name="Suzuki Y."/>
            <person name="Inagaki F."/>
            <person name="Takai K."/>
            <person name="Nealson K.H."/>
            <person name="Horikoshi K."/>
        </authorList>
    </citation>
    <scope>NUCLEOTIDE SEQUENCE</scope>
</reference>
<dbReference type="EMBL" id="AP011730">
    <property type="protein sequence ID" value="BAL55834.1"/>
    <property type="molecule type" value="Genomic_DNA"/>
</dbReference>
<reference evidence="7" key="2">
    <citation type="journal article" date="2012" name="PLoS ONE">
        <title>A Deeply Branching Thermophilic Bacterium with an Ancient Acetyl-CoA Pathway Dominates a Subsurface Ecosystem.</title>
        <authorList>
            <person name="Takami H."/>
            <person name="Noguchi H."/>
            <person name="Takaki Y."/>
            <person name="Uchiyama I."/>
            <person name="Toyoda A."/>
            <person name="Nishi S."/>
            <person name="Chee G.-J."/>
            <person name="Arai W."/>
            <person name="Nunoura T."/>
            <person name="Itoh T."/>
            <person name="Hattori M."/>
            <person name="Takai K."/>
        </authorList>
    </citation>
    <scope>NUCLEOTIDE SEQUENCE</scope>
</reference>
<protein>
    <submittedName>
        <fullName evidence="7">NADH dehydrogenase I subunit N</fullName>
    </submittedName>
</protein>
<dbReference type="NCBIfam" id="TIGR01770">
    <property type="entry name" value="NDH_I_N"/>
    <property type="match status" value="1"/>
</dbReference>
<feature type="transmembrane region" description="Helical" evidence="5">
    <location>
        <begin position="289"/>
        <end position="307"/>
    </location>
</feature>
<dbReference type="PRINTS" id="PR01434">
    <property type="entry name" value="NADHDHGNASE5"/>
</dbReference>
<feature type="transmembrane region" description="Helical" evidence="5">
    <location>
        <begin position="68"/>
        <end position="88"/>
    </location>
</feature>
<keyword evidence="2 5" id="KW-0812">Transmembrane</keyword>
<evidence type="ECO:0000256" key="5">
    <source>
        <dbReference type="SAM" id="Phobius"/>
    </source>
</evidence>
<dbReference type="PANTHER" id="PTHR22773">
    <property type="entry name" value="NADH DEHYDROGENASE"/>
    <property type="match status" value="1"/>
</dbReference>
<keyword evidence="4 5" id="KW-0472">Membrane</keyword>
<feature type="transmembrane region" description="Helical" evidence="5">
    <location>
        <begin position="195"/>
        <end position="218"/>
    </location>
</feature>